<gene>
    <name evidence="2" type="ORF">CMV_016592</name>
</gene>
<keyword evidence="3" id="KW-1185">Reference proteome</keyword>
<dbReference type="PANTHER" id="PTHR34836:SF7">
    <property type="entry name" value="RECEPTOR LIGAND BINDING REGION DOMAIN-CONTAINING PROTEIN"/>
    <property type="match status" value="1"/>
</dbReference>
<evidence type="ECO:0000313" key="2">
    <source>
        <dbReference type="EMBL" id="KAF3958522.1"/>
    </source>
</evidence>
<evidence type="ECO:0000313" key="3">
    <source>
        <dbReference type="Proteomes" id="UP000737018"/>
    </source>
</evidence>
<name>A0A8J4QU90_9ROSI</name>
<organism evidence="2 3">
    <name type="scientific">Castanea mollissima</name>
    <name type="common">Chinese chestnut</name>
    <dbReference type="NCBI Taxonomy" id="60419"/>
    <lineage>
        <taxon>Eukaryota</taxon>
        <taxon>Viridiplantae</taxon>
        <taxon>Streptophyta</taxon>
        <taxon>Embryophyta</taxon>
        <taxon>Tracheophyta</taxon>
        <taxon>Spermatophyta</taxon>
        <taxon>Magnoliopsida</taxon>
        <taxon>eudicotyledons</taxon>
        <taxon>Gunneridae</taxon>
        <taxon>Pentapetalae</taxon>
        <taxon>rosids</taxon>
        <taxon>fabids</taxon>
        <taxon>Fagales</taxon>
        <taxon>Fagaceae</taxon>
        <taxon>Castanea</taxon>
    </lineage>
</organism>
<reference evidence="2" key="1">
    <citation type="submission" date="2020-03" db="EMBL/GenBank/DDBJ databases">
        <title>Castanea mollissima Vanexum genome sequencing.</title>
        <authorList>
            <person name="Staton M."/>
        </authorList>
    </citation>
    <scope>NUCLEOTIDE SEQUENCE</scope>
    <source>
        <tissue evidence="2">Leaf</tissue>
    </source>
</reference>
<accession>A0A8J4QU90</accession>
<dbReference type="OrthoDB" id="1751005at2759"/>
<keyword evidence="1" id="KW-0732">Signal</keyword>
<sequence>MTNQKPLLSKFLSFLLLSLSLCGYEPLMMANELIPVGVVLDLKSPVGRVAERYMSMALSDFYAVNHNYSTRLSLLTKDSGNDVIAATSAGTIVKLNVSHICTLYNISTS</sequence>
<dbReference type="AlphaFoldDB" id="A0A8J4QU90"/>
<dbReference type="Proteomes" id="UP000737018">
    <property type="component" value="Unassembled WGS sequence"/>
</dbReference>
<proteinExistence type="predicted"/>
<evidence type="ECO:0000256" key="1">
    <source>
        <dbReference type="SAM" id="SignalP"/>
    </source>
</evidence>
<dbReference type="InterPro" id="IPR015683">
    <property type="entry name" value="Ionotropic_Glu_rcpt"/>
</dbReference>
<feature type="chain" id="PRO_5035258194" evidence="1">
    <location>
        <begin position="31"/>
        <end position="109"/>
    </location>
</feature>
<feature type="signal peptide" evidence="1">
    <location>
        <begin position="1"/>
        <end position="30"/>
    </location>
</feature>
<protein>
    <submittedName>
        <fullName evidence="2">Uncharacterized protein</fullName>
    </submittedName>
</protein>
<comment type="caution">
    <text evidence="2">The sequence shown here is derived from an EMBL/GenBank/DDBJ whole genome shotgun (WGS) entry which is preliminary data.</text>
</comment>
<dbReference type="EMBL" id="JRKL02002541">
    <property type="protein sequence ID" value="KAF3958522.1"/>
    <property type="molecule type" value="Genomic_DNA"/>
</dbReference>
<dbReference type="PANTHER" id="PTHR34836">
    <property type="entry name" value="OS06G0188250 PROTEIN"/>
    <property type="match status" value="1"/>
</dbReference>